<organism evidence="1 2">
    <name type="scientific">Mycolicibacterium duvalii</name>
    <dbReference type="NCBI Taxonomy" id="39688"/>
    <lineage>
        <taxon>Bacteria</taxon>
        <taxon>Bacillati</taxon>
        <taxon>Actinomycetota</taxon>
        <taxon>Actinomycetes</taxon>
        <taxon>Mycobacteriales</taxon>
        <taxon>Mycobacteriaceae</taxon>
        <taxon>Mycolicibacterium</taxon>
    </lineage>
</organism>
<dbReference type="EMBL" id="AP022563">
    <property type="protein sequence ID" value="BBX20401.1"/>
    <property type="molecule type" value="Genomic_DNA"/>
</dbReference>
<dbReference type="AlphaFoldDB" id="A0A7I7KA53"/>
<dbReference type="KEGG" id="mdu:MDUV_52610"/>
<protein>
    <submittedName>
        <fullName evidence="1">Uncharacterized protein</fullName>
    </submittedName>
</protein>
<keyword evidence="2" id="KW-1185">Reference proteome</keyword>
<proteinExistence type="predicted"/>
<sequence>MGMERSDAVSVAAVVPTPELLVQMTRQKPACWAWAAFASALFQRWALLEARKVRQVLGGAGPPAERIDRAQDIACFVTEQMRGVDDIVAEVNAFLAGPTFATAFGDPADARAGDADGILRAAEYLGDCYERMLETAERCRSYSVPGPYAALLADCTRFANQHLQDFGAFINDVLARLEQLQNQVMLCQKPTPHDALRVRTTTDATLIWSILDRVRAME</sequence>
<dbReference type="Proteomes" id="UP000467006">
    <property type="component" value="Chromosome"/>
</dbReference>
<gene>
    <name evidence="1" type="ORF">MDUV_52610</name>
</gene>
<name>A0A7I7KA53_9MYCO</name>
<evidence type="ECO:0000313" key="1">
    <source>
        <dbReference type="EMBL" id="BBX20401.1"/>
    </source>
</evidence>
<reference evidence="1 2" key="1">
    <citation type="journal article" date="2019" name="Emerg. Microbes Infect.">
        <title>Comprehensive subspecies identification of 175 nontuberculous mycobacteria species based on 7547 genomic profiles.</title>
        <authorList>
            <person name="Matsumoto Y."/>
            <person name="Kinjo T."/>
            <person name="Motooka D."/>
            <person name="Nabeya D."/>
            <person name="Jung N."/>
            <person name="Uechi K."/>
            <person name="Horii T."/>
            <person name="Iida T."/>
            <person name="Fujita J."/>
            <person name="Nakamura S."/>
        </authorList>
    </citation>
    <scope>NUCLEOTIDE SEQUENCE [LARGE SCALE GENOMIC DNA]</scope>
    <source>
        <strain evidence="1 2">JCM 6396</strain>
    </source>
</reference>
<evidence type="ECO:0000313" key="2">
    <source>
        <dbReference type="Proteomes" id="UP000467006"/>
    </source>
</evidence>
<accession>A0A7I7KA53</accession>